<reference evidence="2" key="1">
    <citation type="submission" date="2014-11" db="EMBL/GenBank/DDBJ databases">
        <authorList>
            <person name="Hornung B.V."/>
        </authorList>
    </citation>
    <scope>NUCLEOTIDE SEQUENCE</scope>
    <source>
        <strain evidence="2">INE</strain>
    </source>
</reference>
<gene>
    <name evidence="2" type="ORF">DEACI_0019</name>
    <name evidence="1" type="ORF">DEACI_3940</name>
</gene>
<reference evidence="1" key="2">
    <citation type="submission" date="2020-01" db="EMBL/GenBank/DDBJ databases">
        <authorList>
            <person name="Hornung B."/>
        </authorList>
    </citation>
    <scope>NUCLEOTIDE SEQUENCE</scope>
    <source>
        <strain evidence="1">PacBioINE</strain>
    </source>
</reference>
<dbReference type="KEGG" id="aacx:DEACI_3940"/>
<dbReference type="AlphaFoldDB" id="A0A8S0Y0G3"/>
<proteinExistence type="predicted"/>
<evidence type="ECO:0000313" key="3">
    <source>
        <dbReference type="Proteomes" id="UP001071230"/>
    </source>
</evidence>
<evidence type="ECO:0000313" key="1">
    <source>
        <dbReference type="EMBL" id="CAA7603117.1"/>
    </source>
</evidence>
<dbReference type="EMBL" id="LR746496">
    <property type="protein sequence ID" value="CAA7603117.1"/>
    <property type="molecule type" value="Genomic_DNA"/>
</dbReference>
<organism evidence="1">
    <name type="scientific">Acididesulfobacillus acetoxydans</name>
    <dbReference type="NCBI Taxonomy" id="1561005"/>
    <lineage>
        <taxon>Bacteria</taxon>
        <taxon>Bacillati</taxon>
        <taxon>Bacillota</taxon>
        <taxon>Clostridia</taxon>
        <taxon>Eubacteriales</taxon>
        <taxon>Peptococcaceae</taxon>
        <taxon>Acididesulfobacillus</taxon>
    </lineage>
</organism>
<keyword evidence="3" id="KW-1185">Reference proteome</keyword>
<sequence>MEQLKRELRERYISTYNECKRFKYSPRAFLDMVVSNEDIVEVTRRLVYKEGGTSGFATLFENKRMDLSVEKIILESKYRKLFTYEDLWAAYKRLRLYEYDRLDELEVP</sequence>
<name>A0A8S0Y0G3_9FIRM</name>
<evidence type="ECO:0000313" key="2">
    <source>
        <dbReference type="EMBL" id="CEJ05645.1"/>
    </source>
</evidence>
<dbReference type="Proteomes" id="UP000836597">
    <property type="component" value="Chromosome"/>
</dbReference>
<protein>
    <submittedName>
        <fullName evidence="1">Uncharacterized protein</fullName>
    </submittedName>
</protein>
<dbReference type="Proteomes" id="UP001071230">
    <property type="component" value="Unassembled WGS sequence"/>
</dbReference>
<dbReference type="EMBL" id="CDGJ01000002">
    <property type="protein sequence ID" value="CEJ05645.1"/>
    <property type="molecule type" value="Genomic_DNA"/>
</dbReference>
<accession>A0A8S0Y0G3</accession>